<reference evidence="2 3" key="1">
    <citation type="journal article" date="2015" name="Genome Announc.">
        <title>Complete Genome Sequence of Bacillus megaterium Siphophage Stills.</title>
        <authorList>
            <person name="Lee S.S."/>
            <person name="Kongari R.R."/>
            <person name="Hernandez A.C."/>
            <person name="Kuty Everett G.F."/>
        </authorList>
    </citation>
    <scope>NUCLEOTIDE SEQUENCE [LARGE SCALE GENOMIC DNA]</scope>
</reference>
<keyword evidence="1" id="KW-0472">Membrane</keyword>
<evidence type="ECO:0000256" key="1">
    <source>
        <dbReference type="SAM" id="Phobius"/>
    </source>
</evidence>
<evidence type="ECO:0008006" key="4">
    <source>
        <dbReference type="Google" id="ProtNLM"/>
    </source>
</evidence>
<name>A0A0E3T693_9CAUD</name>
<dbReference type="EMBL" id="KP696448">
    <property type="protein sequence ID" value="AKC02634.1"/>
    <property type="molecule type" value="Genomic_DNA"/>
</dbReference>
<dbReference type="PROSITE" id="PS51257">
    <property type="entry name" value="PROKAR_LIPOPROTEIN"/>
    <property type="match status" value="1"/>
</dbReference>
<accession>A0A0E3T693</accession>
<dbReference type="Proteomes" id="UP000033016">
    <property type="component" value="Segment"/>
</dbReference>
<gene>
    <name evidence="2" type="ORF">CPT_Stills6</name>
</gene>
<proteinExistence type="predicted"/>
<evidence type="ECO:0000313" key="2">
    <source>
        <dbReference type="EMBL" id="AKC02634.1"/>
    </source>
</evidence>
<keyword evidence="3" id="KW-1185">Reference proteome</keyword>
<sequence>MFKAAKEGKVLKLLIFWLCSVWLVACIFFEIKGWDYLDVIKK</sequence>
<reference evidence="3" key="2">
    <citation type="submission" date="2015-01" db="EMBL/GenBank/DDBJ databases">
        <title>Complete Genome of Bacillus megaterium Siphophage Stills.</title>
        <authorList>
            <person name="Lee S.S."/>
            <person name="Kongari R.R."/>
            <person name="Hernandez A.C."/>
            <person name="Everett G.F.K."/>
        </authorList>
    </citation>
    <scope>NUCLEOTIDE SEQUENCE [LARGE SCALE GENOMIC DNA]</scope>
</reference>
<keyword evidence="1" id="KW-0812">Transmembrane</keyword>
<feature type="transmembrane region" description="Helical" evidence="1">
    <location>
        <begin position="12"/>
        <end position="31"/>
    </location>
</feature>
<protein>
    <recommendedName>
        <fullName evidence="4">Lipoprotein</fullName>
    </recommendedName>
</protein>
<dbReference type="KEGG" id="vg:26661085"/>
<keyword evidence="1" id="KW-1133">Transmembrane helix</keyword>
<organism evidence="2 3">
    <name type="scientific">Bacillus phage Stills</name>
    <dbReference type="NCBI Taxonomy" id="1610833"/>
    <lineage>
        <taxon>Viruses</taxon>
        <taxon>Duplodnaviria</taxon>
        <taxon>Heunggongvirae</taxon>
        <taxon>Uroviricota</taxon>
        <taxon>Caudoviricetes</taxon>
        <taxon>Slashvirus</taxon>
        <taxon>Slashvirus stills</taxon>
    </lineage>
</organism>
<evidence type="ECO:0000313" key="3">
    <source>
        <dbReference type="Proteomes" id="UP000033016"/>
    </source>
</evidence>
<dbReference type="RefSeq" id="YP_009196891.1">
    <property type="nucleotide sequence ID" value="NC_028777.1"/>
</dbReference>